<evidence type="ECO:0000256" key="2">
    <source>
        <dbReference type="ARBA" id="ARBA00022801"/>
    </source>
</evidence>
<dbReference type="GO" id="GO:0016791">
    <property type="term" value="F:phosphatase activity"/>
    <property type="evidence" value="ECO:0007669"/>
    <property type="project" value="TreeGrafter"/>
</dbReference>
<name>A0A2P6MWF4_9EUKA</name>
<gene>
    <name evidence="4" type="ORF">PROFUN_01702</name>
</gene>
<dbReference type="PANTHER" id="PTHR11567:SF110">
    <property type="entry name" value="2-PHOSPHOXYLOSE PHOSPHATASE 1"/>
    <property type="match status" value="1"/>
</dbReference>
<evidence type="ECO:0000256" key="3">
    <source>
        <dbReference type="SAM" id="MobiDB-lite"/>
    </source>
</evidence>
<feature type="compositionally biased region" description="Polar residues" evidence="3">
    <location>
        <begin position="8"/>
        <end position="20"/>
    </location>
</feature>
<dbReference type="CDD" id="cd07061">
    <property type="entry name" value="HP_HAP_like"/>
    <property type="match status" value="1"/>
</dbReference>
<dbReference type="EMBL" id="MDYQ01000353">
    <property type="protein sequence ID" value="PRP75986.1"/>
    <property type="molecule type" value="Genomic_DNA"/>
</dbReference>
<accession>A0A2P6MWF4</accession>
<dbReference type="PROSITE" id="PS00778">
    <property type="entry name" value="HIS_ACID_PHOSPHAT_2"/>
    <property type="match status" value="1"/>
</dbReference>
<reference evidence="4 5" key="1">
    <citation type="journal article" date="2018" name="Genome Biol. Evol.">
        <title>Multiple Roots of Fruiting Body Formation in Amoebozoa.</title>
        <authorList>
            <person name="Hillmann F."/>
            <person name="Forbes G."/>
            <person name="Novohradska S."/>
            <person name="Ferling I."/>
            <person name="Riege K."/>
            <person name="Groth M."/>
            <person name="Westermann M."/>
            <person name="Marz M."/>
            <person name="Spaller T."/>
            <person name="Winckler T."/>
            <person name="Schaap P."/>
            <person name="Glockner G."/>
        </authorList>
    </citation>
    <scope>NUCLEOTIDE SEQUENCE [LARGE SCALE GENOMIC DNA]</scope>
    <source>
        <strain evidence="4 5">Jena</strain>
    </source>
</reference>
<dbReference type="AlphaFoldDB" id="A0A2P6MWF4"/>
<feature type="region of interest" description="Disordered" evidence="3">
    <location>
        <begin position="1"/>
        <end position="20"/>
    </location>
</feature>
<organism evidence="4 5">
    <name type="scientific">Planoprotostelium fungivorum</name>
    <dbReference type="NCBI Taxonomy" id="1890364"/>
    <lineage>
        <taxon>Eukaryota</taxon>
        <taxon>Amoebozoa</taxon>
        <taxon>Evosea</taxon>
        <taxon>Variosea</taxon>
        <taxon>Cavosteliida</taxon>
        <taxon>Cavosteliaceae</taxon>
        <taxon>Planoprotostelium</taxon>
    </lineage>
</organism>
<dbReference type="PROSITE" id="PS00616">
    <property type="entry name" value="HIS_ACID_PHOSPHAT_1"/>
    <property type="match status" value="1"/>
</dbReference>
<feature type="compositionally biased region" description="Basic and acidic residues" evidence="3">
    <location>
        <begin position="243"/>
        <end position="258"/>
    </location>
</feature>
<evidence type="ECO:0000313" key="5">
    <source>
        <dbReference type="Proteomes" id="UP000241769"/>
    </source>
</evidence>
<dbReference type="InterPro" id="IPR033379">
    <property type="entry name" value="Acid_Pase_AS"/>
</dbReference>
<comment type="similarity">
    <text evidence="1">Belongs to the histidine acid phosphatase family.</text>
</comment>
<dbReference type="STRING" id="1890364.A0A2P6MWF4"/>
<keyword evidence="2" id="KW-0378">Hydrolase</keyword>
<dbReference type="Gene3D" id="3.40.50.1240">
    <property type="entry name" value="Phosphoglycerate mutase-like"/>
    <property type="match status" value="1"/>
</dbReference>
<dbReference type="Proteomes" id="UP000241769">
    <property type="component" value="Unassembled WGS sequence"/>
</dbReference>
<comment type="caution">
    <text evidence="4">The sequence shown here is derived from an EMBL/GenBank/DDBJ whole genome shotgun (WGS) entry which is preliminary data.</text>
</comment>
<feature type="region of interest" description="Disordered" evidence="3">
    <location>
        <begin position="243"/>
        <end position="263"/>
    </location>
</feature>
<evidence type="ECO:0000313" key="4">
    <source>
        <dbReference type="EMBL" id="PRP75986.1"/>
    </source>
</evidence>
<keyword evidence="5" id="KW-1185">Reference proteome</keyword>
<dbReference type="PANTHER" id="PTHR11567">
    <property type="entry name" value="ACID PHOSPHATASE-RELATED"/>
    <property type="match status" value="1"/>
</dbReference>
<evidence type="ECO:0000256" key="1">
    <source>
        <dbReference type="ARBA" id="ARBA00005375"/>
    </source>
</evidence>
<dbReference type="InterPro" id="IPR029033">
    <property type="entry name" value="His_PPase_superfam"/>
</dbReference>
<sequence>MKRGESNMMDTESTVPSTDDTLLKKMYPNDLKLRQVQMVFRHGDRTPIVKWNPYEPTQETISKEEAKPDLKKILDWVCEDDYGKEQELITDISKESLNTRTCEAGDLTRLGKYQHQRIGAAMRSIYVDRLGFLPRDLDPSVLSLRSTDVKRTKQSMQNQLSTLYPRTSDQPLATEESYSGMPITIRRDPKEATLQSETLYIDHSCGRVRELMKEFSQSEYNKEFVKREREPLEKELSFYLSQKDEKGRNRSMTEDRSQDATAAWSQRRSECSRHSAQTDVWEVFNRLEKVVSNTWWMPYSRSAELAKLGIGRLVGEISTAMQDKVEGRSTTKLALYSGHDSTIAPLLGAFKITDGLHWPPYASNIRFELFEREKKEEPSHLVRILFNNRLVQLPACREQWVEGQLGEGEFCPLKRFNEIADELKPKNYAEECERKLPRGSS</sequence>
<dbReference type="InterPro" id="IPR000560">
    <property type="entry name" value="His_Pase_clade-2"/>
</dbReference>
<dbReference type="InterPro" id="IPR050645">
    <property type="entry name" value="Histidine_acid_phosphatase"/>
</dbReference>
<dbReference type="SUPFAM" id="SSF53254">
    <property type="entry name" value="Phosphoglycerate mutase-like"/>
    <property type="match status" value="1"/>
</dbReference>
<proteinExistence type="inferred from homology"/>
<dbReference type="Pfam" id="PF00328">
    <property type="entry name" value="His_Phos_2"/>
    <property type="match status" value="1"/>
</dbReference>
<dbReference type="OrthoDB" id="16224at2759"/>
<dbReference type="InParanoid" id="A0A2P6MWF4"/>
<protein>
    <submittedName>
        <fullName evidence="4">Uncharacterized protein</fullName>
    </submittedName>
</protein>